<dbReference type="Pfam" id="PF03371">
    <property type="entry name" value="PRP38"/>
    <property type="match status" value="1"/>
</dbReference>
<dbReference type="EMBL" id="BQXS01012515">
    <property type="protein sequence ID" value="GKT24297.1"/>
    <property type="molecule type" value="Genomic_DNA"/>
</dbReference>
<dbReference type="Proteomes" id="UP001057375">
    <property type="component" value="Unassembled WGS sequence"/>
</dbReference>
<protein>
    <recommendedName>
        <fullName evidence="7">Pre-mRNA-splicing factor 38</fullName>
    </recommendedName>
</protein>
<sequence length="397" mass="44882">MEQKVSRSQFYRRYCYGLNSVTVLDLAAQLDHIGGFYGPYGVPTPFLCVFVKMKYLSPSNEILFEYLLSSNKYIRILAAILIRIQAFKTPALVYSILEPLLLDPRVINKRIHDGTFLKTHIDTVIDGLLHETRIFDIPLPPIPPRMSLVSKGILPPERYSPLREFGKKAFEQELLNPVPDMVDESSPLEIGMGCLPPAALQITGKEEPEVMRELHRLRPKMRLIVESGLLREAVGLPPLRLESEHLIELLNVPIWLIPWQKKRKQEEDKRKADELMVSSKKKVDMTSKTPRDDIEKAQKVEIGGKRATLETKIDKEVIKRRKKLGLCGELCTAVFNGNVDFFVGQSVIDILVTADSCRGKDIRGIEGQEHSHGHLGEASIDLDLVYGSIVDELMPAP</sequence>
<feature type="compositionally biased region" description="Basic and acidic residues" evidence="8">
    <location>
        <begin position="281"/>
        <end position="292"/>
    </location>
</feature>
<evidence type="ECO:0000313" key="10">
    <source>
        <dbReference type="Proteomes" id="UP001057375"/>
    </source>
</evidence>
<reference evidence="9" key="1">
    <citation type="submission" date="2022-03" db="EMBL/GenBank/DDBJ databases">
        <title>Draft genome sequence of Aduncisulcus paluster, a free-living microaerophilic Fornicata.</title>
        <authorList>
            <person name="Yuyama I."/>
            <person name="Kume K."/>
            <person name="Tamura T."/>
            <person name="Inagaki Y."/>
            <person name="Hashimoto T."/>
        </authorList>
    </citation>
    <scope>NUCLEOTIDE SEQUENCE</scope>
    <source>
        <strain evidence="9">NY0171</strain>
    </source>
</reference>
<keyword evidence="6 7" id="KW-0539">Nucleus</keyword>
<comment type="function">
    <text evidence="7">Required for pre-mRNA splicing.</text>
</comment>
<evidence type="ECO:0000256" key="1">
    <source>
        <dbReference type="ARBA" id="ARBA00004123"/>
    </source>
</evidence>
<evidence type="ECO:0000313" key="9">
    <source>
        <dbReference type="EMBL" id="GKT24297.1"/>
    </source>
</evidence>
<name>A0ABQ5K0C2_9EUKA</name>
<dbReference type="InterPro" id="IPR005037">
    <property type="entry name" value="PRP38"/>
</dbReference>
<evidence type="ECO:0000256" key="8">
    <source>
        <dbReference type="SAM" id="MobiDB-lite"/>
    </source>
</evidence>
<accession>A0ABQ5K0C2</accession>
<keyword evidence="5 7" id="KW-0508">mRNA splicing</keyword>
<evidence type="ECO:0000256" key="3">
    <source>
        <dbReference type="ARBA" id="ARBA00022664"/>
    </source>
</evidence>
<evidence type="ECO:0000256" key="2">
    <source>
        <dbReference type="ARBA" id="ARBA00006164"/>
    </source>
</evidence>
<comment type="caution">
    <text evidence="9">The sequence shown here is derived from an EMBL/GenBank/DDBJ whole genome shotgun (WGS) entry which is preliminary data.</text>
</comment>
<keyword evidence="4 7" id="KW-0747">Spliceosome</keyword>
<feature type="region of interest" description="Disordered" evidence="8">
    <location>
        <begin position="268"/>
        <end position="292"/>
    </location>
</feature>
<proteinExistence type="inferred from homology"/>
<evidence type="ECO:0000256" key="6">
    <source>
        <dbReference type="ARBA" id="ARBA00023242"/>
    </source>
</evidence>
<organism evidence="9 10">
    <name type="scientific">Aduncisulcus paluster</name>
    <dbReference type="NCBI Taxonomy" id="2918883"/>
    <lineage>
        <taxon>Eukaryota</taxon>
        <taxon>Metamonada</taxon>
        <taxon>Carpediemonas-like organisms</taxon>
        <taxon>Aduncisulcus</taxon>
    </lineage>
</organism>
<gene>
    <name evidence="9" type="ORF">ADUPG1_012692</name>
</gene>
<keyword evidence="3 7" id="KW-0507">mRNA processing</keyword>
<evidence type="ECO:0000256" key="5">
    <source>
        <dbReference type="ARBA" id="ARBA00023187"/>
    </source>
</evidence>
<comment type="similarity">
    <text evidence="2 7">Belongs to the PRP38 family.</text>
</comment>
<comment type="subcellular location">
    <subcellularLocation>
        <location evidence="1 7">Nucleus</location>
    </subcellularLocation>
</comment>
<evidence type="ECO:0000256" key="4">
    <source>
        <dbReference type="ARBA" id="ARBA00022728"/>
    </source>
</evidence>
<dbReference type="PANTHER" id="PTHR23142">
    <property type="entry name" value="PRE-MRNA-SPLICING FACTOR 38A-RELATED"/>
    <property type="match status" value="1"/>
</dbReference>
<evidence type="ECO:0000256" key="7">
    <source>
        <dbReference type="RuleBase" id="RU367025"/>
    </source>
</evidence>
<keyword evidence="10" id="KW-1185">Reference proteome</keyword>